<organism evidence="2 3">
    <name type="scientific">Actinoalloteichus fjordicus</name>
    <dbReference type="NCBI Taxonomy" id="1612552"/>
    <lineage>
        <taxon>Bacteria</taxon>
        <taxon>Bacillati</taxon>
        <taxon>Actinomycetota</taxon>
        <taxon>Actinomycetes</taxon>
        <taxon>Pseudonocardiales</taxon>
        <taxon>Pseudonocardiaceae</taxon>
        <taxon>Actinoalloteichus</taxon>
    </lineage>
</organism>
<feature type="region of interest" description="Disordered" evidence="1">
    <location>
        <begin position="153"/>
        <end position="177"/>
    </location>
</feature>
<name>A0AAC9LGP4_9PSEU</name>
<evidence type="ECO:0000256" key="1">
    <source>
        <dbReference type="SAM" id="MobiDB-lite"/>
    </source>
</evidence>
<proteinExistence type="predicted"/>
<dbReference type="Proteomes" id="UP000185511">
    <property type="component" value="Chromosome"/>
</dbReference>
<evidence type="ECO:0000313" key="3">
    <source>
        <dbReference type="Proteomes" id="UP000185511"/>
    </source>
</evidence>
<dbReference type="AlphaFoldDB" id="A0AAC9LGP4"/>
<accession>A0AAC9LGP4</accession>
<dbReference type="RefSeq" id="WP_075742065.1">
    <property type="nucleotide sequence ID" value="NZ_CP016076.1"/>
</dbReference>
<protein>
    <submittedName>
        <fullName evidence="2">Uncharacterized protein</fullName>
    </submittedName>
</protein>
<dbReference type="EMBL" id="CP016076">
    <property type="protein sequence ID" value="APU16539.1"/>
    <property type="molecule type" value="Genomic_DNA"/>
</dbReference>
<keyword evidence="3" id="KW-1185">Reference proteome</keyword>
<evidence type="ECO:0000313" key="2">
    <source>
        <dbReference type="EMBL" id="APU16539.1"/>
    </source>
</evidence>
<gene>
    <name evidence="2" type="ORF">UA74_22605</name>
</gene>
<reference evidence="3" key="1">
    <citation type="submission" date="2016-06" db="EMBL/GenBank/DDBJ databases">
        <title>Complete genome sequence of Actinoalloteichus fjordicus DSM 46855 (=ADI127-17), type strain of the new species Actinoalloteichus fjordicus.</title>
        <authorList>
            <person name="Ruckert C."/>
            <person name="Nouioui I."/>
            <person name="Willmese J."/>
            <person name="van Wezel G."/>
            <person name="Klenk H.-P."/>
            <person name="Kalinowski J."/>
            <person name="Zotchev S.B."/>
        </authorList>
    </citation>
    <scope>NUCLEOTIDE SEQUENCE [LARGE SCALE GENOMIC DNA]</scope>
    <source>
        <strain evidence="3">ADI127-7</strain>
    </source>
</reference>
<dbReference type="KEGG" id="acad:UA74_22605"/>
<sequence length="177" mass="18771">MNDDDQPWFTQDTRPQAGLCLERHLIVGHRPADGRPVVALCGRMMLVGPPPEVDVDEVAFQAVRPCWHCHDVMTGHRPPPTAPTEPTPLLLVEVPAAADGALVAHLCQDSSAEANLLRTRCGRRAQSLLDRQRLGALFCGACLGASSPSVGLPPPLPSPIALPGDGRPGLPPTRTPA</sequence>